<evidence type="ECO:0000313" key="3">
    <source>
        <dbReference type="Proteomes" id="UP000215261"/>
    </source>
</evidence>
<sequence>MKFDVIISILANLVTIISFIGEYFKDDAQTQSLAVRQVNNSVNYTIIKNYKFNTYSSHSNFNSDFESNLIFLIVTIILSALLSALYKAISLVALVTLLYFCIIFLREKRYLIDFFKTGDKKRKFQVVSSIISSWLCITLQILIPTYTDKFHLKLLDWKDYTNLPQIRACISENVNLIINTFFHGSNFDKAYVIVSIFFMALLFLVCEGVIKFSYNLRKRKQLVGCQHFLSIILLQLICFSILNSPTRDFFINFFNSSLNFFGLQFIFLFPY</sequence>
<reference evidence="2 3" key="1">
    <citation type="submission" date="2016-03" db="EMBL/GenBank/DDBJ databases">
        <title>Sequencing of Lactobacillus Species from Commercial Turkeys.</title>
        <authorList>
            <person name="Johnson T.J."/>
            <person name="Youmans B.P."/>
            <person name="Case K.A."/>
        </authorList>
    </citation>
    <scope>NUCLEOTIDE SEQUENCE [LARGE SCALE GENOMIC DNA]</scope>
    <source>
        <strain evidence="2 3">UMNLA1</strain>
    </source>
</reference>
<accession>A0A231QHV6</accession>
<proteinExistence type="predicted"/>
<dbReference type="AlphaFoldDB" id="A0A231QHV6"/>
<dbReference type="Proteomes" id="UP000215261">
    <property type="component" value="Unassembled WGS sequence"/>
</dbReference>
<dbReference type="RefSeq" id="WP_089145084.1">
    <property type="nucleotide sequence ID" value="NZ_LUGD01000061.1"/>
</dbReference>
<feature type="transmembrane region" description="Helical" evidence="1">
    <location>
        <begin position="65"/>
        <end position="82"/>
    </location>
</feature>
<organism evidence="2 3">
    <name type="scientific">Ligilactobacillus agilis</name>
    <dbReference type="NCBI Taxonomy" id="1601"/>
    <lineage>
        <taxon>Bacteria</taxon>
        <taxon>Bacillati</taxon>
        <taxon>Bacillota</taxon>
        <taxon>Bacilli</taxon>
        <taxon>Lactobacillales</taxon>
        <taxon>Lactobacillaceae</taxon>
        <taxon>Ligilactobacillus</taxon>
    </lineage>
</organism>
<dbReference type="EMBL" id="LUGO01000047">
    <property type="protein sequence ID" value="OXS40246.1"/>
    <property type="molecule type" value="Genomic_DNA"/>
</dbReference>
<feature type="transmembrane region" description="Helical" evidence="1">
    <location>
        <begin position="126"/>
        <end position="147"/>
    </location>
</feature>
<keyword evidence="1" id="KW-0812">Transmembrane</keyword>
<keyword evidence="1" id="KW-1133">Transmembrane helix</keyword>
<feature type="transmembrane region" description="Helical" evidence="1">
    <location>
        <begin position="249"/>
        <end position="269"/>
    </location>
</feature>
<feature type="transmembrane region" description="Helical" evidence="1">
    <location>
        <begin position="6"/>
        <end position="24"/>
    </location>
</feature>
<name>A0A231QHV6_9LACO</name>
<feature type="transmembrane region" description="Helical" evidence="1">
    <location>
        <begin position="222"/>
        <end position="243"/>
    </location>
</feature>
<feature type="transmembrane region" description="Helical" evidence="1">
    <location>
        <begin position="190"/>
        <end position="210"/>
    </location>
</feature>
<comment type="caution">
    <text evidence="2">The sequence shown here is derived from an EMBL/GenBank/DDBJ whole genome shotgun (WGS) entry which is preliminary data.</text>
</comment>
<evidence type="ECO:0000313" key="2">
    <source>
        <dbReference type="EMBL" id="OXS40246.1"/>
    </source>
</evidence>
<protein>
    <submittedName>
        <fullName evidence="2">Uncharacterized protein</fullName>
    </submittedName>
</protein>
<keyword evidence="1" id="KW-0472">Membrane</keyword>
<evidence type="ECO:0000256" key="1">
    <source>
        <dbReference type="SAM" id="Phobius"/>
    </source>
</evidence>
<gene>
    <name evidence="2" type="ORF">AYP69_05275</name>
</gene>